<feature type="domain" description="Reverse transcriptase Ty1/copia-type" evidence="1">
    <location>
        <begin position="1"/>
        <end position="83"/>
    </location>
</feature>
<dbReference type="Proteomes" id="UP000006174">
    <property type="component" value="Unassembled WGS sequence"/>
</dbReference>
<reference evidence="2 3" key="1">
    <citation type="journal article" date="2012" name="Plant Cell">
        <title>Genome comparison of barley and maize smut fungi reveals targeted loss of RNA silencing components and species-specific presence of transposable elements.</title>
        <authorList>
            <person name="Laurie J.D."/>
            <person name="Ali S."/>
            <person name="Linning R."/>
            <person name="Mannhaupt G."/>
            <person name="Wong P."/>
            <person name="Gueldener U."/>
            <person name="Muensterkoetter M."/>
            <person name="Moore R."/>
            <person name="Kahmann R."/>
            <person name="Bakkeren G."/>
            <person name="Schirawski J."/>
        </authorList>
    </citation>
    <scope>NUCLEOTIDE SEQUENCE [LARGE SCALE GENOMIC DNA]</scope>
    <source>
        <strain evidence="3">Uh4875-4</strain>
    </source>
</reference>
<accession>I2FMP1</accession>
<dbReference type="EMBL" id="CAGI01000117">
    <property type="protein sequence ID" value="CCF48184.1"/>
    <property type="molecule type" value="Genomic_DNA"/>
</dbReference>
<organism evidence="2 3">
    <name type="scientific">Ustilago hordei</name>
    <name type="common">Barley covered smut fungus</name>
    <dbReference type="NCBI Taxonomy" id="120017"/>
    <lineage>
        <taxon>Eukaryota</taxon>
        <taxon>Fungi</taxon>
        <taxon>Dikarya</taxon>
        <taxon>Basidiomycota</taxon>
        <taxon>Ustilaginomycotina</taxon>
        <taxon>Ustilaginomycetes</taxon>
        <taxon>Ustilaginales</taxon>
        <taxon>Ustilaginaceae</taxon>
        <taxon>Ustilago</taxon>
    </lineage>
</organism>
<comment type="caution">
    <text evidence="2">The sequence shown here is derived from an EMBL/GenBank/DDBJ whole genome shotgun (WGS) entry which is preliminary data.</text>
</comment>
<proteinExistence type="predicted"/>
<dbReference type="AlphaFoldDB" id="I2FMP1"/>
<evidence type="ECO:0000313" key="2">
    <source>
        <dbReference type="EMBL" id="CCF48184.1"/>
    </source>
</evidence>
<keyword evidence="3" id="KW-1185">Reference proteome</keyword>
<evidence type="ECO:0000259" key="1">
    <source>
        <dbReference type="Pfam" id="PF07727"/>
    </source>
</evidence>
<dbReference type="HOGENOM" id="CLU_153396_0_0_1"/>
<name>I2FMP1_USTHO</name>
<protein>
    <recommendedName>
        <fullName evidence="1">Reverse transcriptase Ty1/copia-type domain-containing protein</fullName>
    </recommendedName>
</protein>
<sequence>MVITAYVDDMLIASPSWKEVDHTKAEIMGKWEMEDNGLVKEFLGIKIMQDRSQSKISLNLTAYIKGMVSKWLEKPNEKSWIPMQSIANTVGGNKCTPERAK</sequence>
<dbReference type="InterPro" id="IPR013103">
    <property type="entry name" value="RVT_2"/>
</dbReference>
<gene>
    <name evidence="2" type="ORF">UHOR_12987</name>
</gene>
<evidence type="ECO:0000313" key="3">
    <source>
        <dbReference type="Proteomes" id="UP000006174"/>
    </source>
</evidence>
<dbReference type="Pfam" id="PF07727">
    <property type="entry name" value="RVT_2"/>
    <property type="match status" value="1"/>
</dbReference>